<gene>
    <name evidence="1" type="ORF">ACFQ3U_14075</name>
</gene>
<organism evidence="1 2">
    <name type="scientific">Leucobacter albus</name>
    <dbReference type="NCBI Taxonomy" id="272210"/>
    <lineage>
        <taxon>Bacteria</taxon>
        <taxon>Bacillati</taxon>
        <taxon>Actinomycetota</taxon>
        <taxon>Actinomycetes</taxon>
        <taxon>Micrococcales</taxon>
        <taxon>Microbacteriaceae</taxon>
        <taxon>Leucobacter</taxon>
    </lineage>
</organism>
<protein>
    <submittedName>
        <fullName evidence="1">Uncharacterized protein</fullName>
    </submittedName>
</protein>
<dbReference type="Proteomes" id="UP001597181">
    <property type="component" value="Unassembled WGS sequence"/>
</dbReference>
<dbReference type="RefSeq" id="WP_343960803.1">
    <property type="nucleotide sequence ID" value="NZ_BAAAKZ010000009.1"/>
</dbReference>
<proteinExistence type="predicted"/>
<comment type="caution">
    <text evidence="1">The sequence shown here is derived from an EMBL/GenBank/DDBJ whole genome shotgun (WGS) entry which is preliminary data.</text>
</comment>
<name>A0ABW3TRD1_9MICO</name>
<evidence type="ECO:0000313" key="2">
    <source>
        <dbReference type="Proteomes" id="UP001597181"/>
    </source>
</evidence>
<reference evidence="2" key="1">
    <citation type="journal article" date="2019" name="Int. J. Syst. Evol. Microbiol.">
        <title>The Global Catalogue of Microorganisms (GCM) 10K type strain sequencing project: providing services to taxonomists for standard genome sequencing and annotation.</title>
        <authorList>
            <consortium name="The Broad Institute Genomics Platform"/>
            <consortium name="The Broad Institute Genome Sequencing Center for Infectious Disease"/>
            <person name="Wu L."/>
            <person name="Ma J."/>
        </authorList>
    </citation>
    <scope>NUCLEOTIDE SEQUENCE [LARGE SCALE GENOMIC DNA]</scope>
    <source>
        <strain evidence="2">CCUG 50213</strain>
    </source>
</reference>
<accession>A0ABW3TRD1</accession>
<keyword evidence="2" id="KW-1185">Reference proteome</keyword>
<evidence type="ECO:0000313" key="1">
    <source>
        <dbReference type="EMBL" id="MFD1203023.1"/>
    </source>
</evidence>
<dbReference type="EMBL" id="JBHTLY010000007">
    <property type="protein sequence ID" value="MFD1203023.1"/>
    <property type="molecule type" value="Genomic_DNA"/>
</dbReference>
<sequence>MAFNEVRLTRKGITFDDIVLPGAAVGTEARVDRYGPDLHKVTFSVYTQSVDIAPDPMYGCNVEVHDHDEANQ</sequence>